<protein>
    <submittedName>
        <fullName evidence="4">M23 family metallopeptidase</fullName>
    </submittedName>
</protein>
<evidence type="ECO:0000256" key="2">
    <source>
        <dbReference type="SAM" id="Phobius"/>
    </source>
</evidence>
<dbReference type="Pfam" id="PF01551">
    <property type="entry name" value="Peptidase_M23"/>
    <property type="match status" value="1"/>
</dbReference>
<evidence type="ECO:0000313" key="5">
    <source>
        <dbReference type="Proteomes" id="UP001501725"/>
    </source>
</evidence>
<keyword evidence="1" id="KW-0175">Coiled coil</keyword>
<dbReference type="Gene3D" id="2.70.70.10">
    <property type="entry name" value="Glucose Permease (Domain IIA)"/>
    <property type="match status" value="1"/>
</dbReference>
<dbReference type="InterPro" id="IPR016047">
    <property type="entry name" value="M23ase_b-sheet_dom"/>
</dbReference>
<evidence type="ECO:0000259" key="3">
    <source>
        <dbReference type="Pfam" id="PF01551"/>
    </source>
</evidence>
<keyword evidence="2" id="KW-0472">Membrane</keyword>
<dbReference type="EMBL" id="BAABGY010000002">
    <property type="protein sequence ID" value="GAA4320565.1"/>
    <property type="molecule type" value="Genomic_DNA"/>
</dbReference>
<accession>A0ABP8GB31</accession>
<sequence>MKKIKYFYNTHTLRYEKLITPLRVKLLRVFSFVAASLVTAALISWAAFRFLGSPGEKLLQAENARLRERFQDMDKQVEALRQQMSELEKRDNGVYRSIFEASPIPDSARFAALEQQQEIARVGKMDNAQLIRAIENDLRHLNARIGVQRKSYDEILTLVKSKEKLLAATPAIQPVSNQDLSRIASGFGTRIDPIYKTPKMHAGLDFTAPQGTPIYATADGRVTTAGNEGDGYGNHVVISHGYGYETLYGHMVRVKVRRGASVKRGAIIGYVGSTGKSTGPHCHYEVRKNGRKVDPVYFFYNDLSPQQFNALLKRAQANNQSFD</sequence>
<evidence type="ECO:0000256" key="1">
    <source>
        <dbReference type="SAM" id="Coils"/>
    </source>
</evidence>
<dbReference type="SUPFAM" id="SSF51261">
    <property type="entry name" value="Duplicated hybrid motif"/>
    <property type="match status" value="1"/>
</dbReference>
<reference evidence="5" key="1">
    <citation type="journal article" date="2019" name="Int. J. Syst. Evol. Microbiol.">
        <title>The Global Catalogue of Microorganisms (GCM) 10K type strain sequencing project: providing services to taxonomists for standard genome sequencing and annotation.</title>
        <authorList>
            <consortium name="The Broad Institute Genomics Platform"/>
            <consortium name="The Broad Institute Genome Sequencing Center for Infectious Disease"/>
            <person name="Wu L."/>
            <person name="Ma J."/>
        </authorList>
    </citation>
    <scope>NUCLEOTIDE SEQUENCE [LARGE SCALE GENOMIC DNA]</scope>
    <source>
        <strain evidence="5">JCM 17919</strain>
    </source>
</reference>
<dbReference type="PANTHER" id="PTHR21666">
    <property type="entry name" value="PEPTIDASE-RELATED"/>
    <property type="match status" value="1"/>
</dbReference>
<comment type="caution">
    <text evidence="4">The sequence shown here is derived from an EMBL/GenBank/DDBJ whole genome shotgun (WGS) entry which is preliminary data.</text>
</comment>
<organism evidence="4 5">
    <name type="scientific">Flaviaesturariibacter amylovorans</name>
    <dbReference type="NCBI Taxonomy" id="1084520"/>
    <lineage>
        <taxon>Bacteria</taxon>
        <taxon>Pseudomonadati</taxon>
        <taxon>Bacteroidota</taxon>
        <taxon>Chitinophagia</taxon>
        <taxon>Chitinophagales</taxon>
        <taxon>Chitinophagaceae</taxon>
        <taxon>Flaviaestuariibacter</taxon>
    </lineage>
</organism>
<dbReference type="RefSeq" id="WP_345253215.1">
    <property type="nucleotide sequence ID" value="NZ_BAABGY010000002.1"/>
</dbReference>
<dbReference type="CDD" id="cd12797">
    <property type="entry name" value="M23_peptidase"/>
    <property type="match status" value="1"/>
</dbReference>
<keyword evidence="2" id="KW-0812">Transmembrane</keyword>
<dbReference type="PANTHER" id="PTHR21666:SF286">
    <property type="entry name" value="LIPOPROTEIN NLPD"/>
    <property type="match status" value="1"/>
</dbReference>
<keyword evidence="2" id="KW-1133">Transmembrane helix</keyword>
<gene>
    <name evidence="4" type="ORF">GCM10023184_05800</name>
</gene>
<evidence type="ECO:0000313" key="4">
    <source>
        <dbReference type="EMBL" id="GAA4320565.1"/>
    </source>
</evidence>
<dbReference type="Proteomes" id="UP001501725">
    <property type="component" value="Unassembled WGS sequence"/>
</dbReference>
<feature type="coiled-coil region" evidence="1">
    <location>
        <begin position="56"/>
        <end position="90"/>
    </location>
</feature>
<name>A0ABP8GB31_9BACT</name>
<keyword evidence="5" id="KW-1185">Reference proteome</keyword>
<dbReference type="InterPro" id="IPR050570">
    <property type="entry name" value="Cell_wall_metabolism_enzyme"/>
</dbReference>
<dbReference type="InterPro" id="IPR011055">
    <property type="entry name" value="Dup_hybrid_motif"/>
</dbReference>
<proteinExistence type="predicted"/>
<feature type="domain" description="M23ase beta-sheet core" evidence="3">
    <location>
        <begin position="199"/>
        <end position="295"/>
    </location>
</feature>
<feature type="transmembrane region" description="Helical" evidence="2">
    <location>
        <begin position="26"/>
        <end position="48"/>
    </location>
</feature>